<sequence>MTNQQSAFTTLTAAEVTAVAPWLVDDPHNCHFYHTMEIPSAGLFEGHVDLRPGVQAYLGDISLAGQRVLEVGPASGFLTFYMEQAGAEVVALEVPDDEPLEMVPQPDLDLEAIYCDRIAHMQAIKRGFWFAHRHYDSRVQVYSGHADRLPTAMGRFDVTILGGVLLHCQNPMAVLRACSAVTDGAIVITEQAHPALMRTPKAPLCWFAPSRANRIWDVWWRFSPGFIVQALELLGWHELTWSTHDQLSQGQAYQHFTVVGRNRVQSRCDVSASHTC</sequence>
<dbReference type="Gene3D" id="3.40.50.150">
    <property type="entry name" value="Vaccinia Virus protein VP39"/>
    <property type="match status" value="1"/>
</dbReference>
<dbReference type="CDD" id="cd02440">
    <property type="entry name" value="AdoMet_MTases"/>
    <property type="match status" value="1"/>
</dbReference>
<proteinExistence type="predicted"/>
<protein>
    <submittedName>
        <fullName evidence="1">O-methyltransferase</fullName>
    </submittedName>
</protein>
<dbReference type="RefSeq" id="WP_091332791.1">
    <property type="nucleotide sequence ID" value="NZ_FNOW01000011.1"/>
</dbReference>
<dbReference type="GO" id="GO:0008168">
    <property type="term" value="F:methyltransferase activity"/>
    <property type="evidence" value="ECO:0007669"/>
    <property type="project" value="UniProtKB-KW"/>
</dbReference>
<reference evidence="2" key="1">
    <citation type="submission" date="2016-10" db="EMBL/GenBank/DDBJ databases">
        <authorList>
            <person name="Varghese N."/>
            <person name="Submissions S."/>
        </authorList>
    </citation>
    <scope>NUCLEOTIDE SEQUENCE [LARGE SCALE GENOMIC DNA]</scope>
    <source>
        <strain evidence="2">DSM 173</strain>
    </source>
</reference>
<dbReference type="InterPro" id="IPR029063">
    <property type="entry name" value="SAM-dependent_MTases_sf"/>
</dbReference>
<dbReference type="EMBL" id="FNOW01000011">
    <property type="protein sequence ID" value="SDX73721.1"/>
    <property type="molecule type" value="Genomic_DNA"/>
</dbReference>
<keyword evidence="2" id="KW-1185">Reference proteome</keyword>
<organism evidence="1 2">
    <name type="scientific">Allochromatium warmingii</name>
    <name type="common">Chromatium warmingii</name>
    <dbReference type="NCBI Taxonomy" id="61595"/>
    <lineage>
        <taxon>Bacteria</taxon>
        <taxon>Pseudomonadati</taxon>
        <taxon>Pseudomonadota</taxon>
        <taxon>Gammaproteobacteria</taxon>
        <taxon>Chromatiales</taxon>
        <taxon>Chromatiaceae</taxon>
        <taxon>Allochromatium</taxon>
    </lineage>
</organism>
<dbReference type="GO" id="GO:0032259">
    <property type="term" value="P:methylation"/>
    <property type="evidence" value="ECO:0007669"/>
    <property type="project" value="UniProtKB-KW"/>
</dbReference>
<evidence type="ECO:0000313" key="2">
    <source>
        <dbReference type="Proteomes" id="UP000198672"/>
    </source>
</evidence>
<gene>
    <name evidence="1" type="ORF">SAMN05421644_11151</name>
</gene>
<keyword evidence="1" id="KW-0489">Methyltransferase</keyword>
<name>A0A1H3E4W3_ALLWA</name>
<dbReference type="Proteomes" id="UP000198672">
    <property type="component" value="Unassembled WGS sequence"/>
</dbReference>
<accession>A0A1H3E4W3</accession>
<dbReference type="AlphaFoldDB" id="A0A1H3E4W3"/>
<dbReference type="SUPFAM" id="SSF53335">
    <property type="entry name" value="S-adenosyl-L-methionine-dependent methyltransferases"/>
    <property type="match status" value="1"/>
</dbReference>
<keyword evidence="1" id="KW-0808">Transferase</keyword>
<dbReference type="STRING" id="61595.SAMN05421644_11151"/>
<evidence type="ECO:0000313" key="1">
    <source>
        <dbReference type="EMBL" id="SDX73721.1"/>
    </source>
</evidence>